<dbReference type="Gene3D" id="1.25.40.10">
    <property type="entry name" value="Tetratricopeptide repeat domain"/>
    <property type="match status" value="1"/>
</dbReference>
<proteinExistence type="predicted"/>
<dbReference type="SUPFAM" id="SSF48452">
    <property type="entry name" value="TPR-like"/>
    <property type="match status" value="1"/>
</dbReference>
<organism evidence="1 2">
    <name type="scientific">Gymnopus androsaceus JB14</name>
    <dbReference type="NCBI Taxonomy" id="1447944"/>
    <lineage>
        <taxon>Eukaryota</taxon>
        <taxon>Fungi</taxon>
        <taxon>Dikarya</taxon>
        <taxon>Basidiomycota</taxon>
        <taxon>Agaricomycotina</taxon>
        <taxon>Agaricomycetes</taxon>
        <taxon>Agaricomycetidae</taxon>
        <taxon>Agaricales</taxon>
        <taxon>Marasmiineae</taxon>
        <taxon>Omphalotaceae</taxon>
        <taxon>Gymnopus</taxon>
    </lineage>
</organism>
<reference evidence="1" key="1">
    <citation type="journal article" date="2019" name="Environ. Microbiol.">
        <title>Fungal ecological strategies reflected in gene transcription - a case study of two litter decomposers.</title>
        <authorList>
            <person name="Barbi F."/>
            <person name="Kohler A."/>
            <person name="Barry K."/>
            <person name="Baskaran P."/>
            <person name="Daum C."/>
            <person name="Fauchery L."/>
            <person name="Ihrmark K."/>
            <person name="Kuo A."/>
            <person name="LaButti K."/>
            <person name="Lipzen A."/>
            <person name="Morin E."/>
            <person name="Grigoriev I.V."/>
            <person name="Henrissat B."/>
            <person name="Lindahl B."/>
            <person name="Martin F."/>
        </authorList>
    </citation>
    <scope>NUCLEOTIDE SEQUENCE</scope>
    <source>
        <strain evidence="1">JB14</strain>
    </source>
</reference>
<accession>A0A6A4GD07</accession>
<dbReference type="Proteomes" id="UP000799118">
    <property type="component" value="Unassembled WGS sequence"/>
</dbReference>
<dbReference type="OrthoDB" id="2423701at2759"/>
<dbReference type="AlphaFoldDB" id="A0A6A4GD07"/>
<name>A0A6A4GD07_9AGAR</name>
<gene>
    <name evidence="1" type="ORF">BT96DRAFT_1009354</name>
</gene>
<evidence type="ECO:0000313" key="1">
    <source>
        <dbReference type="EMBL" id="KAE9383323.1"/>
    </source>
</evidence>
<keyword evidence="2" id="KW-1185">Reference proteome</keyword>
<feature type="non-terminal residue" evidence="1">
    <location>
        <position position="88"/>
    </location>
</feature>
<protein>
    <submittedName>
        <fullName evidence="1">Uncharacterized protein</fullName>
    </submittedName>
</protein>
<sequence>MASSALFFANASGFKIEGGRFINNPTAPKDVEMEDIDDHEAQAKKKAEALNQAGSDAYRRKEFEQAAKNYQQAWDTWPKGITFLTNLG</sequence>
<evidence type="ECO:0000313" key="2">
    <source>
        <dbReference type="Proteomes" id="UP000799118"/>
    </source>
</evidence>
<dbReference type="InterPro" id="IPR011990">
    <property type="entry name" value="TPR-like_helical_dom_sf"/>
</dbReference>
<dbReference type="EMBL" id="ML770555">
    <property type="protein sequence ID" value="KAE9383323.1"/>
    <property type="molecule type" value="Genomic_DNA"/>
</dbReference>